<comment type="caution">
    <text evidence="2">The sequence shown here is derived from an EMBL/GenBank/DDBJ whole genome shotgun (WGS) entry which is preliminary data.</text>
</comment>
<feature type="compositionally biased region" description="Polar residues" evidence="1">
    <location>
        <begin position="761"/>
        <end position="777"/>
    </location>
</feature>
<feature type="compositionally biased region" description="Low complexity" evidence="1">
    <location>
        <begin position="712"/>
        <end position="730"/>
    </location>
</feature>
<evidence type="ECO:0008006" key="4">
    <source>
        <dbReference type="Google" id="ProtNLM"/>
    </source>
</evidence>
<feature type="region of interest" description="Disordered" evidence="1">
    <location>
        <begin position="924"/>
        <end position="1093"/>
    </location>
</feature>
<feature type="region of interest" description="Disordered" evidence="1">
    <location>
        <begin position="125"/>
        <end position="223"/>
    </location>
</feature>
<feature type="compositionally biased region" description="Basic and acidic residues" evidence="1">
    <location>
        <begin position="550"/>
        <end position="573"/>
    </location>
</feature>
<evidence type="ECO:0000313" key="2">
    <source>
        <dbReference type="EMBL" id="KAF5313406.1"/>
    </source>
</evidence>
<accession>A0A8H5EV40</accession>
<evidence type="ECO:0000256" key="1">
    <source>
        <dbReference type="SAM" id="MobiDB-lite"/>
    </source>
</evidence>
<organism evidence="2 3">
    <name type="scientific">Ephemerocybe angulata</name>
    <dbReference type="NCBI Taxonomy" id="980116"/>
    <lineage>
        <taxon>Eukaryota</taxon>
        <taxon>Fungi</taxon>
        <taxon>Dikarya</taxon>
        <taxon>Basidiomycota</taxon>
        <taxon>Agaricomycotina</taxon>
        <taxon>Agaricomycetes</taxon>
        <taxon>Agaricomycetidae</taxon>
        <taxon>Agaricales</taxon>
        <taxon>Agaricineae</taxon>
        <taxon>Psathyrellaceae</taxon>
        <taxon>Ephemerocybe</taxon>
    </lineage>
</organism>
<keyword evidence="3" id="KW-1185">Reference proteome</keyword>
<feature type="region of interest" description="Disordered" evidence="1">
    <location>
        <begin position="427"/>
        <end position="452"/>
    </location>
</feature>
<sequence>MPEMSSTTQILFNSPALHSLKRDQLVKLCKIHAIKASGKNVDLIEKLKRHAETLPKDDPLSIAVRGETNEHDDDSNDNEPKNEDHESGGEESSPCPSPDNKQLRPGLNTRLSDWEVVMYSIAEEDESAAAQGTVGSSRSTRSGNKGVAGEFGTGSSSKLGSSIKSLASSLGKLKKGHGSRSPKSTVSATVTFEKSETAMETAEETTDELEQTSQPYSTLPPTQAPVVDVPLAFNPSRMSMDGFLADGEAPLPGHALRPGVPAPSNGRLSLGLGLGGAPSTPSQPTTTIRLVNRAKDRTSTSNLFGGGVSDTPRLEPFKTSFDLIMGSPTPAGSLYPTLTLNDLPPSLTSLQKPSSTSPPLSQMDGVIEAPRPAARSVARSPDPFVFGSPLPQHRVSDVQFKSAAASVLEEMNKRLKEDGVEGVDTSLIGRLHPGVSGSKGDVSPREVKPMPRARGGEVKEKFNQAHQDEFQKMEGIDSFVKRRAAVQPQEEGKSVLIGKKRKSSVVAIAEGARRPGGARASGTRVVSKRAAKKTIPGAFGGDDDDDDDAADQHPDERAGKRIRIISDAKDSKADANAAEAEAARVEDEEREEKQRMAIKRKLEMNKAKRRSSTGPGMHGRRSGRLSGRPSIAVQPKPKPSRFAFLSSAKSLVQSVWGRGKVPQAAATTSNAGPKAPTKPSTLLKKSAPPTTAPAHGATLKPDSKSTESNVTRPTAASSARSRSPIPSFPAHSVRSSLASNGGTQTSKASGNPSLARKASVIGSTTNSRMSSAHVSSIGTRLSSARSSAAGTAGSMGVKKLSAQLPNASAAKPSATGSSSSRMSSASRLFAPTASSLAKMSRNKPLSEQQQGQNATPSSSIPVRSPPPSSKPNSALGVITNTTPAPAPPNTTNTNNSTNNLKSPTPFSSQTKGKIFSQPVHAFTPARSNPAAAPPAMSFGVLSPSARGEEATRQRSLNGRKPRISRSKVIARLASQRERAAGPSSGSASASASASGSGSRSNATSNSGARVVSGAGAGTPGPRAGKARSSLGAKVARSSLGGAKVRVSSGGSGAGVLLSAKKRARQSEYYRRRSRVEGSSPVKGPGGMGMDVDA</sequence>
<protein>
    <recommendedName>
        <fullName evidence="4">SAP domain-containing protein</fullName>
    </recommendedName>
</protein>
<feature type="compositionally biased region" description="Basic and acidic residues" evidence="1">
    <location>
        <begin position="442"/>
        <end position="452"/>
    </location>
</feature>
<feature type="region of interest" description="Disordered" evidence="1">
    <location>
        <begin position="508"/>
        <end position="639"/>
    </location>
</feature>
<dbReference type="EMBL" id="JAACJK010000224">
    <property type="protein sequence ID" value="KAF5313406.1"/>
    <property type="molecule type" value="Genomic_DNA"/>
</dbReference>
<dbReference type="AlphaFoldDB" id="A0A8H5EV40"/>
<feature type="compositionally biased region" description="Low complexity" evidence="1">
    <location>
        <begin position="1040"/>
        <end position="1058"/>
    </location>
</feature>
<proteinExistence type="predicted"/>
<feature type="compositionally biased region" description="Low complexity" evidence="1">
    <location>
        <begin position="980"/>
        <end position="1027"/>
    </location>
</feature>
<feature type="compositionally biased region" description="Low complexity" evidence="1">
    <location>
        <begin position="132"/>
        <end position="143"/>
    </location>
</feature>
<feature type="compositionally biased region" description="Polar residues" evidence="1">
    <location>
        <begin position="182"/>
        <end position="192"/>
    </location>
</feature>
<dbReference type="OrthoDB" id="5964929at2759"/>
<feature type="compositionally biased region" description="Basic and acidic residues" evidence="1">
    <location>
        <begin position="581"/>
        <end position="606"/>
    </location>
</feature>
<dbReference type="Proteomes" id="UP000541558">
    <property type="component" value="Unassembled WGS sequence"/>
</dbReference>
<feature type="compositionally biased region" description="Low complexity" evidence="1">
    <location>
        <begin position="515"/>
        <end position="524"/>
    </location>
</feature>
<feature type="region of interest" description="Disordered" evidence="1">
    <location>
        <begin position="661"/>
        <end position="911"/>
    </location>
</feature>
<reference evidence="2 3" key="1">
    <citation type="journal article" date="2020" name="ISME J.">
        <title>Uncovering the hidden diversity of litter-decomposition mechanisms in mushroom-forming fungi.</title>
        <authorList>
            <person name="Floudas D."/>
            <person name="Bentzer J."/>
            <person name="Ahren D."/>
            <person name="Johansson T."/>
            <person name="Persson P."/>
            <person name="Tunlid A."/>
        </authorList>
    </citation>
    <scope>NUCLEOTIDE SEQUENCE [LARGE SCALE GENOMIC DNA]</scope>
    <source>
        <strain evidence="2 3">CBS 175.51</strain>
    </source>
</reference>
<feature type="region of interest" description="Disordered" evidence="1">
    <location>
        <begin position="55"/>
        <end position="109"/>
    </location>
</feature>
<feature type="compositionally biased region" description="Polar residues" evidence="1">
    <location>
        <begin position="832"/>
        <end position="855"/>
    </location>
</feature>
<feature type="compositionally biased region" description="Acidic residues" evidence="1">
    <location>
        <begin position="201"/>
        <end position="210"/>
    </location>
</feature>
<feature type="compositionally biased region" description="Low complexity" evidence="1">
    <location>
        <begin position="687"/>
        <end position="698"/>
    </location>
</feature>
<feature type="compositionally biased region" description="Low complexity" evidence="1">
    <location>
        <begin position="778"/>
        <end position="796"/>
    </location>
</feature>
<feature type="compositionally biased region" description="Basic and acidic residues" evidence="1">
    <location>
        <begin position="78"/>
        <end position="88"/>
    </location>
</feature>
<feature type="compositionally biased region" description="Gly residues" evidence="1">
    <location>
        <begin position="1083"/>
        <end position="1093"/>
    </location>
</feature>
<feature type="compositionally biased region" description="Low complexity" evidence="1">
    <location>
        <begin position="879"/>
        <end position="905"/>
    </location>
</feature>
<evidence type="ECO:0000313" key="3">
    <source>
        <dbReference type="Proteomes" id="UP000541558"/>
    </source>
</evidence>
<feature type="compositionally biased region" description="Low complexity" evidence="1">
    <location>
        <begin position="813"/>
        <end position="827"/>
    </location>
</feature>
<gene>
    <name evidence="2" type="ORF">D9611_008519</name>
</gene>
<name>A0A8H5EV40_9AGAR</name>
<feature type="compositionally biased region" description="Polar residues" evidence="1">
    <location>
        <begin position="733"/>
        <end position="752"/>
    </location>
</feature>
<feature type="compositionally biased region" description="Low complexity" evidence="1">
    <location>
        <begin position="154"/>
        <end position="171"/>
    </location>
</feature>